<dbReference type="InterPro" id="IPR001909">
    <property type="entry name" value="KRAB"/>
</dbReference>
<dbReference type="Gene3D" id="6.10.140.140">
    <property type="match status" value="1"/>
</dbReference>
<feature type="compositionally biased region" description="Basic residues" evidence="1">
    <location>
        <begin position="220"/>
        <end position="232"/>
    </location>
</feature>
<evidence type="ECO:0000259" key="2">
    <source>
        <dbReference type="Pfam" id="PF01352"/>
    </source>
</evidence>
<accession>A0A8C5PR77</accession>
<evidence type="ECO:0008006" key="6">
    <source>
        <dbReference type="Google" id="ProtNLM"/>
    </source>
</evidence>
<reference evidence="4" key="2">
    <citation type="submission" date="2025-09" db="UniProtKB">
        <authorList>
            <consortium name="Ensembl"/>
        </authorList>
    </citation>
    <scope>IDENTIFICATION</scope>
</reference>
<organism evidence="4 5">
    <name type="scientific">Leptobrachium leishanense</name>
    <name type="common">Leishan spiny toad</name>
    <dbReference type="NCBI Taxonomy" id="445787"/>
    <lineage>
        <taxon>Eukaryota</taxon>
        <taxon>Metazoa</taxon>
        <taxon>Chordata</taxon>
        <taxon>Craniata</taxon>
        <taxon>Vertebrata</taxon>
        <taxon>Euteleostomi</taxon>
        <taxon>Amphibia</taxon>
        <taxon>Batrachia</taxon>
        <taxon>Anura</taxon>
        <taxon>Pelobatoidea</taxon>
        <taxon>Megophryidae</taxon>
        <taxon>Leptobrachium</taxon>
    </lineage>
</organism>
<keyword evidence="5" id="KW-1185">Reference proteome</keyword>
<proteinExistence type="predicted"/>
<evidence type="ECO:0000313" key="4">
    <source>
        <dbReference type="Ensembl" id="ENSLLEP00000026751.1"/>
    </source>
</evidence>
<evidence type="ECO:0000256" key="1">
    <source>
        <dbReference type="SAM" id="MobiDB-lite"/>
    </source>
</evidence>
<dbReference type="SUPFAM" id="SSF109640">
    <property type="entry name" value="KRAB domain (Kruppel-associated box)"/>
    <property type="match status" value="1"/>
</dbReference>
<protein>
    <recommendedName>
        <fullName evidence="6">MADF domain-containing protein</fullName>
    </recommendedName>
</protein>
<dbReference type="GO" id="GO:0006355">
    <property type="term" value="P:regulation of DNA-templated transcription"/>
    <property type="evidence" value="ECO:0007669"/>
    <property type="project" value="InterPro"/>
</dbReference>
<evidence type="ECO:0000313" key="5">
    <source>
        <dbReference type="Proteomes" id="UP000694569"/>
    </source>
</evidence>
<dbReference type="GeneTree" id="ENSGT01010000228650"/>
<dbReference type="Pfam" id="PF10545">
    <property type="entry name" value="MADF_DNA_bdg"/>
    <property type="match status" value="1"/>
</dbReference>
<dbReference type="InterPro" id="IPR006578">
    <property type="entry name" value="MADF-dom"/>
</dbReference>
<dbReference type="InterPro" id="IPR036051">
    <property type="entry name" value="KRAB_dom_sf"/>
</dbReference>
<dbReference type="Pfam" id="PF01352">
    <property type="entry name" value="KRAB"/>
    <property type="match status" value="1"/>
</dbReference>
<feature type="region of interest" description="Disordered" evidence="1">
    <location>
        <begin position="7"/>
        <end position="38"/>
    </location>
</feature>
<feature type="compositionally biased region" description="Basic and acidic residues" evidence="1">
    <location>
        <begin position="7"/>
        <end position="22"/>
    </location>
</feature>
<feature type="compositionally biased region" description="Basic and acidic residues" evidence="1">
    <location>
        <begin position="352"/>
        <end position="367"/>
    </location>
</feature>
<feature type="domain" description="MADF" evidence="3">
    <location>
        <begin position="99"/>
        <end position="146"/>
    </location>
</feature>
<dbReference type="InterPro" id="IPR039353">
    <property type="entry name" value="TF_Adf1"/>
</dbReference>
<dbReference type="OrthoDB" id="9892686at2759"/>
<sequence length="367" mass="42490">MVVKIHEMVSDSSRHQISEGHGRSQSFNTEPPPHSGIHEQNHEKILELSNQIIRLLTGEVPIRCEDVTVYLSMEEWEYVERHKELYEDVMMEDHQPVITPVNNMKQKWKSIKDAFIRHRRKEKDYHSGAAASAPSRYVHADQLEFLIPCVEMRSTDSSWERQEENNEEEEDTATQDPQPCTSINMSETQPSPSPSPSQTETEAPTTSVPRSATPAMTLPVRRRTIVRGRRQRNQREEDRLISVMQDMAHNVQRMSCEAHFLLSLEDKMKRVSRSQQTEARDAITRALDSFLPPEERASQQHTQATTQTPLHTTHLHTHTPPPTTHKHPCTTPPETWYSHTQPPLRYPTPSCGRREEMQGDEHHYQNL</sequence>
<feature type="region of interest" description="Disordered" evidence="1">
    <location>
        <begin position="156"/>
        <end position="238"/>
    </location>
</feature>
<reference evidence="4" key="1">
    <citation type="submission" date="2025-08" db="UniProtKB">
        <authorList>
            <consortium name="Ensembl"/>
        </authorList>
    </citation>
    <scope>IDENTIFICATION</scope>
</reference>
<feature type="compositionally biased region" description="Low complexity" evidence="1">
    <location>
        <begin position="186"/>
        <end position="207"/>
    </location>
</feature>
<feature type="compositionally biased region" description="Polar residues" evidence="1">
    <location>
        <begin position="174"/>
        <end position="185"/>
    </location>
</feature>
<dbReference type="PANTHER" id="PTHR12243:SF67">
    <property type="entry name" value="COREPRESSOR OF PANGOLIN, ISOFORM A-RELATED"/>
    <property type="match status" value="1"/>
</dbReference>
<dbReference type="AlphaFoldDB" id="A0A8C5PR77"/>
<dbReference type="PANTHER" id="PTHR12243">
    <property type="entry name" value="MADF DOMAIN TRANSCRIPTION FACTOR"/>
    <property type="match status" value="1"/>
</dbReference>
<feature type="domain" description="KRAB" evidence="2">
    <location>
        <begin position="64"/>
        <end position="97"/>
    </location>
</feature>
<dbReference type="Proteomes" id="UP000694569">
    <property type="component" value="Unplaced"/>
</dbReference>
<feature type="compositionally biased region" description="Low complexity" evidence="1">
    <location>
        <begin position="299"/>
        <end position="312"/>
    </location>
</feature>
<name>A0A8C5PR77_9ANUR</name>
<dbReference type="Ensembl" id="ENSLLET00000027794.1">
    <property type="protein sequence ID" value="ENSLLEP00000026751.1"/>
    <property type="gene ID" value="ENSLLEG00000016989.1"/>
</dbReference>
<evidence type="ECO:0000259" key="3">
    <source>
        <dbReference type="Pfam" id="PF10545"/>
    </source>
</evidence>
<dbReference type="CDD" id="cd07765">
    <property type="entry name" value="KRAB_A-box"/>
    <property type="match status" value="1"/>
</dbReference>
<feature type="region of interest" description="Disordered" evidence="1">
    <location>
        <begin position="294"/>
        <end position="367"/>
    </location>
</feature>